<keyword evidence="7" id="KW-0698">rRNA processing</keyword>
<feature type="compositionally biased region" description="Basic and acidic residues" evidence="8">
    <location>
        <begin position="83"/>
        <end position="115"/>
    </location>
</feature>
<evidence type="ECO:0000256" key="7">
    <source>
        <dbReference type="RuleBase" id="RU362106"/>
    </source>
</evidence>
<reference evidence="9 10" key="1">
    <citation type="submission" date="2024-06" db="EMBL/GenBank/DDBJ databases">
        <title>Complete genome of Phlyctema vagabunda strain 19-DSS-EL-015.</title>
        <authorList>
            <person name="Fiorenzani C."/>
        </authorList>
    </citation>
    <scope>NUCLEOTIDE SEQUENCE [LARGE SCALE GENOMIC DNA]</scope>
    <source>
        <strain evidence="9 10">19-DSS-EL-015</strain>
    </source>
</reference>
<dbReference type="EMBL" id="JBFCZG010000002">
    <property type="protein sequence ID" value="KAL3426368.1"/>
    <property type="molecule type" value="Genomic_DNA"/>
</dbReference>
<dbReference type="InterPro" id="IPR029063">
    <property type="entry name" value="SAM-dependent_MTases_sf"/>
</dbReference>
<dbReference type="InterPro" id="IPR023165">
    <property type="entry name" value="rRNA_Ade_diMease-like_C"/>
</dbReference>
<keyword evidence="10" id="KW-1185">Reference proteome</keyword>
<gene>
    <name evidence="9" type="ORF">PVAG01_03159</name>
</gene>
<keyword evidence="4 7" id="KW-0949">S-adenosyl-L-methionine</keyword>
<evidence type="ECO:0000256" key="4">
    <source>
        <dbReference type="ARBA" id="ARBA00022691"/>
    </source>
</evidence>
<dbReference type="EC" id="2.1.1.-" evidence="7"/>
<evidence type="ECO:0000256" key="2">
    <source>
        <dbReference type="ARBA" id="ARBA00022603"/>
    </source>
</evidence>
<dbReference type="Proteomes" id="UP001629113">
    <property type="component" value="Unassembled WGS sequence"/>
</dbReference>
<comment type="function">
    <text evidence="6">Mitochondrial transcription factor that confers selective promoter recognition on the core subunit of the yeast mitochondrial RNA polymerase. Interacts with DNA in a non-specific manner.</text>
</comment>
<comment type="similarity">
    <text evidence="7">Belongs to the class I-like SAM-binding methyltransferase superfamily. rRNA adenine N(6)-methyltransferase family.</text>
</comment>
<keyword evidence="5" id="KW-0694">RNA-binding</keyword>
<dbReference type="Gene3D" id="3.40.50.150">
    <property type="entry name" value="Vaccinia Virus protein VP39"/>
    <property type="match status" value="1"/>
</dbReference>
<evidence type="ECO:0000256" key="3">
    <source>
        <dbReference type="ARBA" id="ARBA00022679"/>
    </source>
</evidence>
<evidence type="ECO:0000256" key="8">
    <source>
        <dbReference type="SAM" id="MobiDB-lite"/>
    </source>
</evidence>
<evidence type="ECO:0000256" key="1">
    <source>
        <dbReference type="ARBA" id="ARBA00004173"/>
    </source>
</evidence>
<dbReference type="InterPro" id="IPR001737">
    <property type="entry name" value="KsgA/Erm"/>
</dbReference>
<dbReference type="PANTHER" id="PTHR11727">
    <property type="entry name" value="DIMETHYLADENOSINE TRANSFERASE"/>
    <property type="match status" value="1"/>
</dbReference>
<dbReference type="Pfam" id="PF00398">
    <property type="entry name" value="RrnaAD"/>
    <property type="match status" value="1"/>
</dbReference>
<keyword evidence="2 7" id="KW-0489">Methyltransferase</keyword>
<accession>A0ABR4PT48</accession>
<feature type="region of interest" description="Disordered" evidence="8">
    <location>
        <begin position="58"/>
        <end position="134"/>
    </location>
</feature>
<dbReference type="PANTHER" id="PTHR11727:SF17">
    <property type="entry name" value="DIMETHYLADENOSINE TRANSFERASE 1, MITOCHONDRIAL"/>
    <property type="match status" value="1"/>
</dbReference>
<organism evidence="9 10">
    <name type="scientific">Phlyctema vagabunda</name>
    <dbReference type="NCBI Taxonomy" id="108571"/>
    <lineage>
        <taxon>Eukaryota</taxon>
        <taxon>Fungi</taxon>
        <taxon>Dikarya</taxon>
        <taxon>Ascomycota</taxon>
        <taxon>Pezizomycotina</taxon>
        <taxon>Leotiomycetes</taxon>
        <taxon>Helotiales</taxon>
        <taxon>Dermateaceae</taxon>
        <taxon>Phlyctema</taxon>
    </lineage>
</organism>
<evidence type="ECO:0000313" key="9">
    <source>
        <dbReference type="EMBL" id="KAL3426368.1"/>
    </source>
</evidence>
<proteinExistence type="inferred from homology"/>
<sequence length="737" mass="84415">MLPTCSSLTRARLSSIVLHQPYQQFHTRTALRIAADYAGSPANGKLEHLASAASKLAAITPPAKRPRGRPRKIPSVDTLTEPKAPKAEKGSKKDSSSDEPVEKKISAPKTKETRSRSRKLPSNKTLYEPKSLEPAEADLQEENVSGIEAPVFQQDADADLEDPAIDAKSPKENRATRKFVYKVYKGKICPDNPLRPQDKSRIHVTSDSLCDDVVTRLKPSLEKHIGCDIIDMNPGPGLFSSKLHEFLKPRTHILLEPDPVYEPALDPLLEAEGSTYKLVQKSGMYWDNFNEVLSENYLPHQVKFPTGDPRLLEPNNSLLFIANIGMYPNKPFQGHVNFQRLFIHQLLQAVQRQTHLQSYGLVRMLIWVIDKEKYVVLPHTLTTRRALSVDAEIICDKFQQIAGAETTKGLLSRESKVEMESSTAVLKRMEANNIETPINRRTRLEIEARSYTGDDAHPPKKREMYFELAELRKQYEAGEFEKYVVPPTRGVPAIFTAKYFRMKDLGWREVKLKKAGTKMDHLMAEDEALREAKEKVLAMPPDEAKEAQVLLDKQIRDFTLLRETYSFNDHATFINNRENRKALRLNPPMLHWDRREFEPLKVRPEDFYPGNELTLLDMHPKATWPLFRTRQVEDFEFLLSTMFMHPAHSVKKALTSLAHGAYDWIVPECPSLTDPKKGGERDLNELSVRCLTEEMLKEIVESWIKWPFRPSRYRLLTMTGKVPHFDDDADDWHGRTL</sequence>
<comment type="caution">
    <text evidence="9">The sequence shown here is derived from an EMBL/GenBank/DDBJ whole genome shotgun (WGS) entry which is preliminary data.</text>
</comment>
<comment type="subcellular location">
    <subcellularLocation>
        <location evidence="1">Mitochondrion</location>
    </subcellularLocation>
</comment>
<keyword evidence="3 7" id="KW-0808">Transferase</keyword>
<evidence type="ECO:0000313" key="10">
    <source>
        <dbReference type="Proteomes" id="UP001629113"/>
    </source>
</evidence>
<name>A0ABR4PT48_9HELO</name>
<evidence type="ECO:0000256" key="6">
    <source>
        <dbReference type="ARBA" id="ARBA00024915"/>
    </source>
</evidence>
<evidence type="ECO:0000256" key="5">
    <source>
        <dbReference type="ARBA" id="ARBA00022884"/>
    </source>
</evidence>
<protein>
    <recommendedName>
        <fullName evidence="7">rRNA adenine N(6)-methyltransferase</fullName>
        <ecNumber evidence="7">2.1.1.-</ecNumber>
    </recommendedName>
</protein>
<dbReference type="SUPFAM" id="SSF53335">
    <property type="entry name" value="S-adenosyl-L-methionine-dependent methyltransferases"/>
    <property type="match status" value="1"/>
</dbReference>
<dbReference type="Gene3D" id="1.10.8.100">
    <property type="entry name" value="Ribosomal RNA adenine dimethylase-like, domain 2"/>
    <property type="match status" value="1"/>
</dbReference>